<sequence length="148" mass="17684">MSDKALHLVLEQHIKHEQQAAQEMAQAQQQLIEFRQQFANLQNYRNQYVQQMHDKGAAGLYADSFTYYQKFIVKLENAMQQQQQALPQVMHQVDVKKRNWVQVQSKRKAVESLLAKRKQAAQHKADKQEQKMLDEFSNFQYFQKHYSR</sequence>
<comment type="similarity">
    <text evidence="2">Belongs to the FliJ family.</text>
</comment>
<evidence type="ECO:0000256" key="2">
    <source>
        <dbReference type="ARBA" id="ARBA00010004"/>
    </source>
</evidence>
<keyword evidence="5" id="KW-1003">Cell membrane</keyword>
<evidence type="ECO:0000256" key="9">
    <source>
        <dbReference type="ARBA" id="ARBA00023136"/>
    </source>
</evidence>
<comment type="subcellular location">
    <subcellularLocation>
        <location evidence="1">Cell membrane</location>
        <topology evidence="1">Peripheral membrane protein</topology>
        <orientation evidence="1">Cytoplasmic side</orientation>
    </subcellularLocation>
</comment>
<keyword evidence="6" id="KW-0145">Chemotaxis</keyword>
<evidence type="ECO:0000256" key="8">
    <source>
        <dbReference type="ARBA" id="ARBA00022927"/>
    </source>
</evidence>
<dbReference type="Gene3D" id="1.10.287.1700">
    <property type="match status" value="1"/>
</dbReference>
<keyword evidence="12" id="KW-0282">Flagellum</keyword>
<keyword evidence="9" id="KW-0472">Membrane</keyword>
<feature type="coiled-coil region" evidence="11">
    <location>
        <begin position="10"/>
        <end position="44"/>
    </location>
</feature>
<dbReference type="InterPro" id="IPR012823">
    <property type="entry name" value="Flagell_FliJ"/>
</dbReference>
<dbReference type="EMBL" id="JAIMJA010000011">
    <property type="protein sequence ID" value="MCE2595553.1"/>
    <property type="molecule type" value="Genomic_DNA"/>
</dbReference>
<protein>
    <recommendedName>
        <fullName evidence="3">Flagellar FliJ protein</fullName>
    </recommendedName>
</protein>
<proteinExistence type="inferred from homology"/>
<evidence type="ECO:0000256" key="10">
    <source>
        <dbReference type="ARBA" id="ARBA00023225"/>
    </source>
</evidence>
<keyword evidence="4" id="KW-0813">Transport</keyword>
<evidence type="ECO:0000256" key="7">
    <source>
        <dbReference type="ARBA" id="ARBA00022795"/>
    </source>
</evidence>
<evidence type="ECO:0000313" key="12">
    <source>
        <dbReference type="EMBL" id="MCE2595553.1"/>
    </source>
</evidence>
<comment type="caution">
    <text evidence="12">The sequence shown here is derived from an EMBL/GenBank/DDBJ whole genome shotgun (WGS) entry which is preliminary data.</text>
</comment>
<evidence type="ECO:0000256" key="3">
    <source>
        <dbReference type="ARBA" id="ARBA00020392"/>
    </source>
</evidence>
<name>A0ABS8WBC6_9GAMM</name>
<dbReference type="PANTHER" id="PTHR38786">
    <property type="entry name" value="FLAGELLAR FLIJ PROTEIN"/>
    <property type="match status" value="1"/>
</dbReference>
<dbReference type="PANTHER" id="PTHR38786:SF1">
    <property type="entry name" value="FLAGELLAR FLIJ PROTEIN"/>
    <property type="match status" value="1"/>
</dbReference>
<keyword evidence="10" id="KW-1006">Bacterial flagellum protein export</keyword>
<gene>
    <name evidence="12" type="primary">fliJ</name>
    <name evidence="12" type="ORF">K6Y31_12055</name>
</gene>
<evidence type="ECO:0000256" key="5">
    <source>
        <dbReference type="ARBA" id="ARBA00022475"/>
    </source>
</evidence>
<evidence type="ECO:0000313" key="13">
    <source>
        <dbReference type="Proteomes" id="UP001201273"/>
    </source>
</evidence>
<accession>A0ABS8WBC6</accession>
<keyword evidence="8" id="KW-0653">Protein transport</keyword>
<keyword evidence="13" id="KW-1185">Reference proteome</keyword>
<dbReference type="InterPro" id="IPR018006">
    <property type="entry name" value="Flag_FliJ_proteobac"/>
</dbReference>
<keyword evidence="12" id="KW-0969">Cilium</keyword>
<evidence type="ECO:0000256" key="4">
    <source>
        <dbReference type="ARBA" id="ARBA00022448"/>
    </source>
</evidence>
<dbReference type="NCBIfam" id="TIGR02473">
    <property type="entry name" value="flagell_FliJ"/>
    <property type="match status" value="1"/>
</dbReference>
<keyword evidence="11" id="KW-0175">Coiled coil</keyword>
<reference evidence="12 13" key="1">
    <citation type="journal article" date="2022" name="Environ. Microbiol. Rep.">
        <title>Eco-phylogenetic analyses reveal divergent evolution of vitamin B12 metabolism in the marine bacterial family 'Psychromonadaceae'.</title>
        <authorList>
            <person name="Jin X."/>
            <person name="Yang Y."/>
            <person name="Cao H."/>
            <person name="Gao B."/>
            <person name="Zhao Z."/>
        </authorList>
    </citation>
    <scope>NUCLEOTIDE SEQUENCE [LARGE SCALE GENOMIC DNA]</scope>
    <source>
        <strain evidence="12 13">MKS20</strain>
    </source>
</reference>
<dbReference type="RefSeq" id="WP_233053065.1">
    <property type="nucleotide sequence ID" value="NZ_JAIMJA010000011.1"/>
</dbReference>
<dbReference type="InterPro" id="IPR053716">
    <property type="entry name" value="Flag_assembly_chemotaxis_eff"/>
</dbReference>
<dbReference type="InterPro" id="IPR052570">
    <property type="entry name" value="FliJ"/>
</dbReference>
<evidence type="ECO:0000256" key="11">
    <source>
        <dbReference type="SAM" id="Coils"/>
    </source>
</evidence>
<evidence type="ECO:0000256" key="1">
    <source>
        <dbReference type="ARBA" id="ARBA00004413"/>
    </source>
</evidence>
<dbReference type="Pfam" id="PF02050">
    <property type="entry name" value="FliJ"/>
    <property type="match status" value="1"/>
</dbReference>
<organism evidence="12 13">
    <name type="scientific">Motilimonas cestriensis</name>
    <dbReference type="NCBI Taxonomy" id="2742685"/>
    <lineage>
        <taxon>Bacteria</taxon>
        <taxon>Pseudomonadati</taxon>
        <taxon>Pseudomonadota</taxon>
        <taxon>Gammaproteobacteria</taxon>
        <taxon>Alteromonadales</taxon>
        <taxon>Alteromonadales genera incertae sedis</taxon>
        <taxon>Motilimonas</taxon>
    </lineage>
</organism>
<dbReference type="Proteomes" id="UP001201273">
    <property type="component" value="Unassembled WGS sequence"/>
</dbReference>
<evidence type="ECO:0000256" key="6">
    <source>
        <dbReference type="ARBA" id="ARBA00022500"/>
    </source>
</evidence>
<keyword evidence="7" id="KW-1005">Bacterial flagellum biogenesis</keyword>
<keyword evidence="12" id="KW-0966">Cell projection</keyword>
<dbReference type="PRINTS" id="PR01004">
    <property type="entry name" value="FLGFLIJ"/>
</dbReference>